<dbReference type="KEGG" id="aten:116307756"/>
<dbReference type="CDD" id="cd18286">
    <property type="entry name" value="BTB2_POZ_BTBD8"/>
    <property type="match status" value="1"/>
</dbReference>
<feature type="compositionally biased region" description="Polar residues" evidence="1">
    <location>
        <begin position="733"/>
        <end position="748"/>
    </location>
</feature>
<dbReference type="CDD" id="cd14733">
    <property type="entry name" value="BACK"/>
    <property type="match status" value="1"/>
</dbReference>
<accession>A0A6P8J1X8</accession>
<dbReference type="OrthoDB" id="409642at2759"/>
<dbReference type="Proteomes" id="UP000515163">
    <property type="component" value="Unplaced"/>
</dbReference>
<feature type="compositionally biased region" description="Polar residues" evidence="1">
    <location>
        <begin position="668"/>
        <end position="686"/>
    </location>
</feature>
<feature type="compositionally biased region" description="Polar residues" evidence="1">
    <location>
        <begin position="1004"/>
        <end position="1020"/>
    </location>
</feature>
<feature type="compositionally biased region" description="Polar residues" evidence="1">
    <location>
        <begin position="936"/>
        <end position="946"/>
    </location>
</feature>
<dbReference type="InterPro" id="IPR043225">
    <property type="entry name" value="BACK_BTBD8"/>
</dbReference>
<dbReference type="Pfam" id="PF00651">
    <property type="entry name" value="BTB"/>
    <property type="match status" value="1"/>
</dbReference>
<feature type="compositionally biased region" description="Polar residues" evidence="1">
    <location>
        <begin position="842"/>
        <end position="859"/>
    </location>
</feature>
<feature type="compositionally biased region" description="Polar residues" evidence="1">
    <location>
        <begin position="629"/>
        <end position="651"/>
    </location>
</feature>
<feature type="compositionally biased region" description="Polar residues" evidence="1">
    <location>
        <begin position="870"/>
        <end position="906"/>
    </location>
</feature>
<dbReference type="GeneID" id="116307756"/>
<dbReference type="InterPro" id="IPR011333">
    <property type="entry name" value="SKP1/BTB/POZ_sf"/>
</dbReference>
<organism evidence="3 4">
    <name type="scientific">Actinia tenebrosa</name>
    <name type="common">Australian red waratah sea anemone</name>
    <dbReference type="NCBI Taxonomy" id="6105"/>
    <lineage>
        <taxon>Eukaryota</taxon>
        <taxon>Metazoa</taxon>
        <taxon>Cnidaria</taxon>
        <taxon>Anthozoa</taxon>
        <taxon>Hexacorallia</taxon>
        <taxon>Actiniaria</taxon>
        <taxon>Actiniidae</taxon>
        <taxon>Actinia</taxon>
    </lineage>
</organism>
<feature type="region of interest" description="Disordered" evidence="1">
    <location>
        <begin position="1316"/>
        <end position="1364"/>
    </location>
</feature>
<evidence type="ECO:0000313" key="3">
    <source>
        <dbReference type="Proteomes" id="UP000515163"/>
    </source>
</evidence>
<feature type="compositionally biased region" description="Acidic residues" evidence="1">
    <location>
        <begin position="7"/>
        <end position="16"/>
    </location>
</feature>
<feature type="domain" description="BTB" evidence="2">
    <location>
        <begin position="130"/>
        <end position="199"/>
    </location>
</feature>
<dbReference type="InterPro" id="IPR000210">
    <property type="entry name" value="BTB/POZ_dom"/>
</dbReference>
<feature type="compositionally biased region" description="Polar residues" evidence="1">
    <location>
        <begin position="809"/>
        <end position="824"/>
    </location>
</feature>
<dbReference type="PANTHER" id="PTHR22427">
    <property type="entry name" value="GH15728P"/>
    <property type="match status" value="1"/>
</dbReference>
<evidence type="ECO:0000256" key="1">
    <source>
        <dbReference type="SAM" id="MobiDB-lite"/>
    </source>
</evidence>
<reference evidence="4" key="1">
    <citation type="submission" date="2025-08" db="UniProtKB">
        <authorList>
            <consortium name="RefSeq"/>
        </authorList>
    </citation>
    <scope>IDENTIFICATION</scope>
    <source>
        <tissue evidence="4">Tentacle</tissue>
    </source>
</reference>
<dbReference type="InParanoid" id="A0A6P8J1X8"/>
<sequence>MSNGLEDSIEESDIVDQTDHNGMNKTSNEEKLKPEKVEILSCVQRENIYEMSSTYIFNENGKESGSYEEVKEHDCEIANDECQPSEPGAKTKEAKKAGRLNGEEVNLIEMEACCKIGEDLLRLVNDCKTSDITFLLNGTERIKAHRSILCTRSSYFSAMLYGGWTEGQAHEIPLHGIQSSRAFLAVLYYLYGGITRLPLEIADICEVLRLSDMYGLEGLKEVASCQLRIEKCHLFHKPCSECIAGVIDCLDVSDLFQLPDLKSQSLRWIVKYFDRVYGTKNFASLSKTLQEETLALIQSTMSSSNVLDLFSRGEKLSSSIPCIKWTEPVMPLVSSHMDSCLSYIASNFPVIARQQAFLDMLKGVGWSTPLLEKILNSVCKHLTVNNCCEQLKEAMRLQNILNAAVSEESFEKEQFSEKSYKLVDSLQSRCQEFIVSNLHRVSHTEGWKHLGPKTQNEVRKSKGGLFVDIGLPRQAKKLFSDQTKRPPFGKRSEKNSSSTKASTTGLSYSDRSQGSADRTPRSVQGATSNRNLASASGLAARGRPPVSAGSANRARRSVQDATLDRTSASATGRASRGRPQGSESSADMTRRSVRDATSNRTSASATGQASGGRPQGPASSSDISRRSVRQATLDRTSASATGQASRSRPQGSASSADRSRRSVRDATLNRTSASATGQASRSTPQGSASAADRSRRSVPDATLDRTSASTTGQASRSRPQGSASSADRSRRSVQNATLERTSASATGQASGGRPQGSAIAADRSRRSVQDATLDRTSASATGQASRSRAQGSASSADRSRRRVQDATLDRTSATGQASRSTPQGSASSADRSRRRVQDATLDRTSATGQASRSRPQLSAGSADRSRRSVQDVTTRTGLTSISRTVKGTAANNTPLIAPNLQNLSKQEPSKRNSRSSDASTSRSITASISNKKRPSSSKTGVRSTTRPGGLPHTLSRSYSVVNRAKLVDVSGRKYLSDPSISEKGRKVDKGFNDSSKIRPKTRGQIISGSITMSENSNPSISRADGSRIKSARESFVGPVRLAQRGKPQQIVGDQNKKQQNVSVYSNQKDSASSAKPKQLDTQTSKRPLAAQPVPYSQSSTIQNQTITIATGLDLEASIGELTSSAVSSGECDRILLDEAVQASQIEEDRLLVNEAVDLEASPIQEDDRILFNEAGETTSIQEDDRLLTLNEAVEASPIQEDDRLLLNEAAEASPIQDDRILFNEAGETTSIQEDDKLLLNEAAESSPIQEDDRLLLNEAAEASPIQEDYRILFNEAAESSPIQEDDRILLNEAGESSPIQEDDRLLVNEAVEASPIQEDDRILFNEAAEASPIQKDDRLLVNEAEDLEASPMQEDDNSSSLSSS</sequence>
<evidence type="ECO:0000259" key="2">
    <source>
        <dbReference type="PROSITE" id="PS50097"/>
    </source>
</evidence>
<dbReference type="SMART" id="SM00225">
    <property type="entry name" value="BTB"/>
    <property type="match status" value="1"/>
</dbReference>
<dbReference type="Pfam" id="PF26017">
    <property type="entry name" value="BACK_BTBD8"/>
    <property type="match status" value="1"/>
</dbReference>
<keyword evidence="3" id="KW-1185">Reference proteome</keyword>
<feature type="compositionally biased region" description="Basic and acidic residues" evidence="1">
    <location>
        <begin position="975"/>
        <end position="991"/>
    </location>
</feature>
<protein>
    <submittedName>
        <fullName evidence="4">Uncharacterized protein LOC116307756</fullName>
    </submittedName>
</protein>
<feature type="region of interest" description="Disordered" evidence="1">
    <location>
        <begin position="477"/>
        <end position="956"/>
    </location>
</feature>
<dbReference type="PANTHER" id="PTHR22427:SF7">
    <property type="entry name" value="GH15728P"/>
    <property type="match status" value="1"/>
</dbReference>
<feature type="compositionally biased region" description="Acidic residues" evidence="1">
    <location>
        <begin position="1343"/>
        <end position="1357"/>
    </location>
</feature>
<name>A0A6P8J1X8_ACTTE</name>
<feature type="compositionally biased region" description="Basic and acidic residues" evidence="1">
    <location>
        <begin position="478"/>
        <end position="494"/>
    </location>
</feature>
<feature type="compositionally biased region" description="Low complexity" evidence="1">
    <location>
        <begin position="782"/>
        <end position="796"/>
    </location>
</feature>
<feature type="compositionally biased region" description="Low complexity" evidence="1">
    <location>
        <begin position="915"/>
        <end position="929"/>
    </location>
</feature>
<proteinExistence type="predicted"/>
<feature type="compositionally biased region" description="Polar residues" evidence="1">
    <location>
        <begin position="595"/>
        <end position="608"/>
    </location>
</feature>
<feature type="region of interest" description="Disordered" evidence="1">
    <location>
        <begin position="975"/>
        <end position="1096"/>
    </location>
</feature>
<dbReference type="Gene3D" id="3.30.710.10">
    <property type="entry name" value="Potassium Channel Kv1.1, Chain A"/>
    <property type="match status" value="1"/>
</dbReference>
<dbReference type="SUPFAM" id="SSF54695">
    <property type="entry name" value="POZ domain"/>
    <property type="match status" value="1"/>
</dbReference>
<feature type="region of interest" description="Disordered" evidence="1">
    <location>
        <begin position="1"/>
        <end position="32"/>
    </location>
</feature>
<feature type="compositionally biased region" description="Polar residues" evidence="1">
    <location>
        <begin position="495"/>
        <end position="534"/>
    </location>
</feature>
<dbReference type="RefSeq" id="XP_031573921.1">
    <property type="nucleotide sequence ID" value="XM_031718061.1"/>
</dbReference>
<dbReference type="PROSITE" id="PS50097">
    <property type="entry name" value="BTB"/>
    <property type="match status" value="1"/>
</dbReference>
<feature type="compositionally biased region" description="Polar residues" evidence="1">
    <location>
        <begin position="1057"/>
        <end position="1085"/>
    </location>
</feature>
<gene>
    <name evidence="4" type="primary">LOC116307756</name>
</gene>
<evidence type="ECO:0000313" key="4">
    <source>
        <dbReference type="RefSeq" id="XP_031573921.1"/>
    </source>
</evidence>
<feature type="compositionally biased region" description="Polar residues" evidence="1">
    <location>
        <begin position="704"/>
        <end position="721"/>
    </location>
</feature>